<comment type="caution">
    <text evidence="1">The sequence shown here is derived from an EMBL/GenBank/DDBJ whole genome shotgun (WGS) entry which is preliminary data.</text>
</comment>
<name>S7V425_DESML</name>
<accession>S7V425</accession>
<dbReference type="Pfam" id="PF08735">
    <property type="entry name" value="DUF1786"/>
    <property type="match status" value="1"/>
</dbReference>
<organism evidence="1 2">
    <name type="scientific">Desulfococcus multivorans DSM 2059</name>
    <dbReference type="NCBI Taxonomy" id="1121405"/>
    <lineage>
        <taxon>Bacteria</taxon>
        <taxon>Pseudomonadati</taxon>
        <taxon>Thermodesulfobacteriota</taxon>
        <taxon>Desulfobacteria</taxon>
        <taxon>Desulfobacterales</taxon>
        <taxon>Desulfococcaceae</taxon>
        <taxon>Desulfococcus</taxon>
    </lineage>
</organism>
<evidence type="ECO:0000313" key="2">
    <source>
        <dbReference type="Proteomes" id="UP000014977"/>
    </source>
</evidence>
<dbReference type="PATRIC" id="fig|1121405.3.peg.1595"/>
<dbReference type="EMBL" id="ATHJ01000076">
    <property type="protein sequence ID" value="EPR41284.1"/>
    <property type="molecule type" value="Genomic_DNA"/>
</dbReference>
<dbReference type="InterPro" id="IPR014846">
    <property type="entry name" value="DUF1786_pyruvate_format-lyase"/>
</dbReference>
<dbReference type="eggNOG" id="COG4012">
    <property type="taxonomic scope" value="Bacteria"/>
</dbReference>
<evidence type="ECO:0008006" key="3">
    <source>
        <dbReference type="Google" id="ProtNLM"/>
    </source>
</evidence>
<dbReference type="AlphaFoldDB" id="S7V425"/>
<reference evidence="1 2" key="1">
    <citation type="journal article" date="2013" name="Genome Announc.">
        <title>Draft genome sequences for three mercury-methylating, sulfate-reducing bacteria.</title>
        <authorList>
            <person name="Brown S.D."/>
            <person name="Hurt R.A.Jr."/>
            <person name="Gilmour C.C."/>
            <person name="Elias D.A."/>
        </authorList>
    </citation>
    <scope>NUCLEOTIDE SEQUENCE [LARGE SCALE GENOMIC DNA]</scope>
    <source>
        <strain evidence="1 2">DSM 2059</strain>
    </source>
</reference>
<sequence>MSRYLMIDIGAGTMDVLYYDDVADLHYKAVVKSPARLITETVADTNGNLAITGCEMGGSPLSAVLKERAKTARVVMTHAAAATVHHDPSRVTASGIEISDERKVSTLQRQPDFTSLVLADLDRDRLEGIVAGFGVPFAFDCVAVCAQDHGVAPSGVSHLDYRHRLFTADLEQTPYPHALLYRSDEIPAAMNRLQSIARSAAHLTTTEIYVMDSGMAAILGASMDHCCRNLKTILVLDIATSHTVGAIIDAGQLAAFFEYHTHAVTGDRITTLLRDLADGRLTHDAILAEGGHGAYTRRIVGFAAVEIILATGPKRRLIRSSPLPVVMGAPWGDNMMTGTVGLLEAVRRRKGFSAMTYV</sequence>
<proteinExistence type="predicted"/>
<dbReference type="RefSeq" id="WP_020876496.1">
    <property type="nucleotide sequence ID" value="NZ_ATHJ01000076.1"/>
</dbReference>
<evidence type="ECO:0000313" key="1">
    <source>
        <dbReference type="EMBL" id="EPR41284.1"/>
    </source>
</evidence>
<protein>
    <recommendedName>
        <fullName evidence="3">Pyruvate formate-lyase activating enzyme</fullName>
    </recommendedName>
</protein>
<dbReference type="OrthoDB" id="9777509at2"/>
<keyword evidence="2" id="KW-1185">Reference proteome</keyword>
<gene>
    <name evidence="1" type="ORF">dsmv_2065</name>
</gene>
<dbReference type="STRING" id="897.B2D07_06770"/>
<dbReference type="Proteomes" id="UP000014977">
    <property type="component" value="Unassembled WGS sequence"/>
</dbReference>